<evidence type="ECO:0000256" key="2">
    <source>
        <dbReference type="ARBA" id="ARBA00022691"/>
    </source>
</evidence>
<feature type="domain" description="Radical SAM core" evidence="6">
    <location>
        <begin position="390"/>
        <end position="598"/>
    </location>
</feature>
<dbReference type="CDD" id="cd03801">
    <property type="entry name" value="GT4_PimA-like"/>
    <property type="match status" value="1"/>
</dbReference>
<comment type="cofactor">
    <cofactor evidence="1">
        <name>[4Fe-4S] cluster</name>
        <dbReference type="ChEBI" id="CHEBI:49883"/>
    </cofactor>
</comment>
<proteinExistence type="predicted"/>
<keyword evidence="8" id="KW-1185">Reference proteome</keyword>
<evidence type="ECO:0000256" key="3">
    <source>
        <dbReference type="ARBA" id="ARBA00022723"/>
    </source>
</evidence>
<keyword evidence="4" id="KW-0408">Iron</keyword>
<evidence type="ECO:0000313" key="8">
    <source>
        <dbReference type="Proteomes" id="UP000287243"/>
    </source>
</evidence>
<dbReference type="AlphaFoldDB" id="A0A410P434"/>
<name>A0A410P434_VELA1</name>
<organism evidence="7 8">
    <name type="scientific">Velamenicoccus archaeovorus</name>
    <dbReference type="NCBI Taxonomy" id="1930593"/>
    <lineage>
        <taxon>Bacteria</taxon>
        <taxon>Pseudomonadati</taxon>
        <taxon>Candidatus Omnitrophota</taxon>
        <taxon>Candidatus Velamenicoccus</taxon>
    </lineage>
</organism>
<dbReference type="SMART" id="SM00729">
    <property type="entry name" value="Elp3"/>
    <property type="match status" value="1"/>
</dbReference>
<dbReference type="Proteomes" id="UP000287243">
    <property type="component" value="Chromosome"/>
</dbReference>
<sequence>MHIAHISSSLYHPCFWELVRRQKIRHQITYISLETSVDSDGQTTLHSRTDLRHIHIRCSPDNNIVYDERLRLALDNALKADPPDIVHVHLFSGTKLRPILTTAASLGARIVVTLHDHSLFCAGGRFHDGRKICRKTNPEACSCPDAQRLAAYNHMPLSEFNAARRGHIRQIIDMCDAIICPSQTQKEILAPLVADPDKIVCLPYGVHMRRRPRARRQDKEPVFGFLGIWTPLKGSDTIEYLIKRNGGIRMLLGLWTKGAPQKNLRQLENIGNRPDIEIIENIPYAELPEKFYSKIDYLLVPSVWDETGPMSLLESLYQKIPVIIPRQPSLLEKTIPGRNAFVYSSLAQLNRIIGKIRRGRARLKPPFHAHVQDIHSYAADVEAIYRHILDKEPRTLFFRVGYRCNNRCIFCVTGDNKPGTFTSLGILTKALAAYRRSYDQLVLSGGEPTAREDFFSLMESAFRLGYKIQIQTNGRLMAKKEFVKRLAAYHPVIYTHLQDYKAKAHDVTTNVPGSFWETVAGIRNALAVSRGLYVKIMITRANYRHLQETAKFLKRLGVKGIWFVFLTPHGFARTYFDKVVPTYTQVSPYLKRALQWARKEKNLEVVLEGFPYCHVPRPWRNNLLEGPRLSGHRQLCLHPAEKGHDFRISPTHERLKDKTKGPRCQRCAYHQRCEGVYRTYAQHHGFEEFKPIGNDPKKTQDR</sequence>
<dbReference type="GO" id="GO:0046872">
    <property type="term" value="F:metal ion binding"/>
    <property type="evidence" value="ECO:0007669"/>
    <property type="project" value="UniProtKB-KW"/>
</dbReference>
<keyword evidence="3" id="KW-0479">Metal-binding</keyword>
<dbReference type="GO" id="GO:0051536">
    <property type="term" value="F:iron-sulfur cluster binding"/>
    <property type="evidence" value="ECO:0007669"/>
    <property type="project" value="UniProtKB-KW"/>
</dbReference>
<accession>A0A410P434</accession>
<evidence type="ECO:0000313" key="7">
    <source>
        <dbReference type="EMBL" id="QAT16965.1"/>
    </source>
</evidence>
<dbReference type="InterPro" id="IPR013785">
    <property type="entry name" value="Aldolase_TIM"/>
</dbReference>
<dbReference type="CDD" id="cd01335">
    <property type="entry name" value="Radical_SAM"/>
    <property type="match status" value="1"/>
</dbReference>
<dbReference type="GO" id="GO:0016757">
    <property type="term" value="F:glycosyltransferase activity"/>
    <property type="evidence" value="ECO:0007669"/>
    <property type="project" value="InterPro"/>
</dbReference>
<dbReference type="PANTHER" id="PTHR11228:SF7">
    <property type="entry name" value="PQQA PEPTIDE CYCLASE"/>
    <property type="match status" value="1"/>
</dbReference>
<dbReference type="RefSeq" id="WP_128699607.1">
    <property type="nucleotide sequence ID" value="NZ_CP019384.1"/>
</dbReference>
<evidence type="ECO:0000259" key="6">
    <source>
        <dbReference type="PROSITE" id="PS51918"/>
    </source>
</evidence>
<dbReference type="PANTHER" id="PTHR11228">
    <property type="entry name" value="RADICAL SAM DOMAIN PROTEIN"/>
    <property type="match status" value="1"/>
</dbReference>
<dbReference type="Pfam" id="PF13439">
    <property type="entry name" value="Glyco_transf_4"/>
    <property type="match status" value="1"/>
</dbReference>
<dbReference type="InterPro" id="IPR058240">
    <property type="entry name" value="rSAM_sf"/>
</dbReference>
<evidence type="ECO:0000256" key="1">
    <source>
        <dbReference type="ARBA" id="ARBA00001966"/>
    </source>
</evidence>
<dbReference type="PROSITE" id="PS51918">
    <property type="entry name" value="RADICAL_SAM"/>
    <property type="match status" value="1"/>
</dbReference>
<dbReference type="InterPro" id="IPR006638">
    <property type="entry name" value="Elp3/MiaA/NifB-like_rSAM"/>
</dbReference>
<dbReference type="SUPFAM" id="SSF102114">
    <property type="entry name" value="Radical SAM enzymes"/>
    <property type="match status" value="1"/>
</dbReference>
<evidence type="ECO:0000256" key="5">
    <source>
        <dbReference type="ARBA" id="ARBA00023014"/>
    </source>
</evidence>
<dbReference type="OrthoDB" id="9810775at2"/>
<dbReference type="SFLD" id="SFLDG01067">
    <property type="entry name" value="SPASM/twitch_domain_containing"/>
    <property type="match status" value="1"/>
</dbReference>
<dbReference type="Gene3D" id="3.20.20.70">
    <property type="entry name" value="Aldolase class I"/>
    <property type="match status" value="1"/>
</dbReference>
<dbReference type="InterPro" id="IPR028098">
    <property type="entry name" value="Glyco_trans_4-like_N"/>
</dbReference>
<dbReference type="Gene3D" id="3.40.50.2000">
    <property type="entry name" value="Glycogen Phosphorylase B"/>
    <property type="match status" value="2"/>
</dbReference>
<dbReference type="SFLD" id="SFLDS00029">
    <property type="entry name" value="Radical_SAM"/>
    <property type="match status" value="1"/>
</dbReference>
<dbReference type="Pfam" id="PF04055">
    <property type="entry name" value="Radical_SAM"/>
    <property type="match status" value="1"/>
</dbReference>
<dbReference type="KEGG" id="vai:BU251_04080"/>
<dbReference type="InterPro" id="IPR001296">
    <property type="entry name" value="Glyco_trans_1"/>
</dbReference>
<dbReference type="SUPFAM" id="SSF53756">
    <property type="entry name" value="UDP-Glycosyltransferase/glycogen phosphorylase"/>
    <property type="match status" value="1"/>
</dbReference>
<protein>
    <recommendedName>
        <fullName evidence="6">Radical SAM core domain-containing protein</fullName>
    </recommendedName>
</protein>
<dbReference type="InterPro" id="IPR007197">
    <property type="entry name" value="rSAM"/>
</dbReference>
<reference evidence="7 8" key="1">
    <citation type="submission" date="2017-01" db="EMBL/GenBank/DDBJ databases">
        <title>First insights into the biology of 'candidatus Vampirococcus archaeovorus'.</title>
        <authorList>
            <person name="Kizina J."/>
            <person name="Jordan S."/>
            <person name="Stueber K."/>
            <person name="Reinhardt R."/>
            <person name="Harder J."/>
        </authorList>
    </citation>
    <scope>NUCLEOTIDE SEQUENCE [LARGE SCALE GENOMIC DNA]</scope>
    <source>
        <strain evidence="7 8">LiM</strain>
    </source>
</reference>
<keyword evidence="2" id="KW-0949">S-adenosyl-L-methionine</keyword>
<gene>
    <name evidence="7" type="ORF">BU251_04080</name>
</gene>
<dbReference type="EMBL" id="CP019384">
    <property type="protein sequence ID" value="QAT16965.1"/>
    <property type="molecule type" value="Genomic_DNA"/>
</dbReference>
<keyword evidence="5" id="KW-0411">Iron-sulfur</keyword>
<dbReference type="Pfam" id="PF00534">
    <property type="entry name" value="Glycos_transf_1"/>
    <property type="match status" value="1"/>
</dbReference>
<evidence type="ECO:0000256" key="4">
    <source>
        <dbReference type="ARBA" id="ARBA00023004"/>
    </source>
</evidence>
<dbReference type="InterPro" id="IPR050377">
    <property type="entry name" value="Radical_SAM_PqqE_MftC-like"/>
</dbReference>